<protein>
    <recommendedName>
        <fullName evidence="1">PRISE-like Rossmann-fold domain-containing protein</fullName>
    </recommendedName>
</protein>
<dbReference type="PANTHER" id="PTHR32487:SF0">
    <property type="entry name" value="3-OXO-DELTA(4,5)-STEROID 5-BETA-REDUCTASE"/>
    <property type="match status" value="1"/>
</dbReference>
<dbReference type="OMA" id="GRPFVFP"/>
<dbReference type="AlphaFoldDB" id="I4Y577"/>
<dbReference type="EMBL" id="JH668259">
    <property type="protein sequence ID" value="EIM19119.1"/>
    <property type="molecule type" value="Genomic_DNA"/>
</dbReference>
<proteinExistence type="predicted"/>
<dbReference type="RefSeq" id="XP_006960846.1">
    <property type="nucleotide sequence ID" value="XM_006960784.1"/>
</dbReference>
<evidence type="ECO:0000313" key="3">
    <source>
        <dbReference type="Proteomes" id="UP000005242"/>
    </source>
</evidence>
<sequence length="564" mass="64435">MSKTALVFGATGISGIAAIDALLQDSSYERIIGISRRPVDRQGVDHISIDLINSSDNQIADILIKGGADTSTHVFFYAYIDSQDIEEQNSVNNKLFDKSISAVSKACPNLKSFHLQTGYKYYMPGFTAEKFPPLPFKEDSKRQGHVPNFFYYHQEDKLAIVAEENGWNWTVSRPCAIAGYSKGNWMSVSVTAALYAFGCKEFGENLHYPGPLICYDMDYDNSTAKNNAEFQLYVVEHAQNRAFNINDGKPYQFNTLWPQIAAYFGLELPSPPAQDVEIKAGEFLKVVHSVTEWAERHKYDFPKLVKKYDLDPKTFEYANWSSIEIAAALPYPIVGDMDSARSIGWNKTVDTYTDGTVAPVSASQSILFTLIHSVFAEDHSCTNYLFDPPITQTEMDEEYKTAVKFFNYDKGTLPTPIFVTSRGLENILPWLLKTERGEIRGGYLSPCSQVRISQMVITLKNILYQHIDWSPKYFYDPNNKIQCRWYLMCQREFTWIESTLHFLTLPITFWNFLSFDVLEQRPNHLDPTFIVPTGKPCKKPYQEYDYLLKIPAEKEQEKKQPGSK</sequence>
<keyword evidence="3" id="KW-1185">Reference proteome</keyword>
<name>I4Y577_WALMC</name>
<dbReference type="KEGG" id="wse:WALSEDRAFT_70865"/>
<dbReference type="HOGENOM" id="CLU_483302_0_0_1"/>
<gene>
    <name evidence="2" type="ORF">WALSEDRAFT_70865</name>
</gene>
<feature type="domain" description="PRISE-like Rossmann-fold" evidence="1">
    <location>
        <begin position="5"/>
        <end position="274"/>
    </location>
</feature>
<dbReference type="Proteomes" id="UP000005242">
    <property type="component" value="Unassembled WGS sequence"/>
</dbReference>
<dbReference type="InParanoid" id="I4Y577"/>
<organism evidence="2 3">
    <name type="scientific">Wallemia mellicola (strain ATCC MYA-4683 / CBS 633.66)</name>
    <name type="common">Wallemia sebi (CBS 633.66)</name>
    <dbReference type="NCBI Taxonomy" id="671144"/>
    <lineage>
        <taxon>Eukaryota</taxon>
        <taxon>Fungi</taxon>
        <taxon>Dikarya</taxon>
        <taxon>Basidiomycota</taxon>
        <taxon>Wallemiomycotina</taxon>
        <taxon>Wallemiomycetes</taxon>
        <taxon>Wallemiales</taxon>
        <taxon>Wallemiaceae</taxon>
        <taxon>Wallemia</taxon>
    </lineage>
</organism>
<dbReference type="eggNOG" id="ENOG502QSRH">
    <property type="taxonomic scope" value="Eukaryota"/>
</dbReference>
<dbReference type="Pfam" id="PF22917">
    <property type="entry name" value="PRISE"/>
    <property type="match status" value="1"/>
</dbReference>
<dbReference type="PANTHER" id="PTHR32487">
    <property type="entry name" value="3-OXO-DELTA(4,5)-STEROID 5-BETA-REDUCTASE"/>
    <property type="match status" value="1"/>
</dbReference>
<evidence type="ECO:0000259" key="1">
    <source>
        <dbReference type="Pfam" id="PF22917"/>
    </source>
</evidence>
<dbReference type="GeneID" id="18475805"/>
<dbReference type="InterPro" id="IPR055222">
    <property type="entry name" value="PRISE-like_Rossmann-fold"/>
</dbReference>
<dbReference type="SUPFAM" id="SSF51735">
    <property type="entry name" value="NAD(P)-binding Rossmann-fold domains"/>
    <property type="match status" value="1"/>
</dbReference>
<evidence type="ECO:0000313" key="2">
    <source>
        <dbReference type="EMBL" id="EIM19119.1"/>
    </source>
</evidence>
<dbReference type="STRING" id="671144.I4Y577"/>
<dbReference type="FunCoup" id="I4Y577">
    <property type="interactions" value="18"/>
</dbReference>
<reference evidence="2 3" key="1">
    <citation type="journal article" date="2012" name="Fungal Genet. Biol.">
        <title>The genome of the xerotolerant mold Wallemia sebi reveals adaptations to osmotic stress and suggests cryptic sexual reproduction.</title>
        <authorList>
            <person name="Padamsee M."/>
            <person name="Kumar T.K.A."/>
            <person name="Riley R."/>
            <person name="Binder M."/>
            <person name="Boyd A."/>
            <person name="Calvo A.M."/>
            <person name="Furukawa K."/>
            <person name="Hesse C."/>
            <person name="Hohmann S."/>
            <person name="James T.Y."/>
            <person name="LaButti K."/>
            <person name="Lapidus A."/>
            <person name="Lindquist E."/>
            <person name="Lucas S."/>
            <person name="Miller K."/>
            <person name="Shantappa S."/>
            <person name="Grigoriev I.V."/>
            <person name="Hibbett D.S."/>
            <person name="McLaughlin D.J."/>
            <person name="Spatafora J.W."/>
            <person name="Aime M.C."/>
        </authorList>
    </citation>
    <scope>NUCLEOTIDE SEQUENCE [LARGE SCALE GENOMIC DNA]</scope>
    <source>
        <strain evidence="3">ATCC MYA-4683 / CBS 633.66</strain>
    </source>
</reference>
<dbReference type="InterPro" id="IPR036291">
    <property type="entry name" value="NAD(P)-bd_dom_sf"/>
</dbReference>
<dbReference type="Gene3D" id="3.40.50.720">
    <property type="entry name" value="NAD(P)-binding Rossmann-like Domain"/>
    <property type="match status" value="1"/>
</dbReference>
<dbReference type="OrthoDB" id="1731983at2759"/>
<accession>I4Y577</accession>